<organism evidence="1 2">
    <name type="scientific">Phaseolus angularis</name>
    <name type="common">Azuki bean</name>
    <name type="synonym">Vigna angularis</name>
    <dbReference type="NCBI Taxonomy" id="3914"/>
    <lineage>
        <taxon>Eukaryota</taxon>
        <taxon>Viridiplantae</taxon>
        <taxon>Streptophyta</taxon>
        <taxon>Embryophyta</taxon>
        <taxon>Tracheophyta</taxon>
        <taxon>Spermatophyta</taxon>
        <taxon>Magnoliopsida</taxon>
        <taxon>eudicotyledons</taxon>
        <taxon>Gunneridae</taxon>
        <taxon>Pentapetalae</taxon>
        <taxon>rosids</taxon>
        <taxon>fabids</taxon>
        <taxon>Fabales</taxon>
        <taxon>Fabaceae</taxon>
        <taxon>Papilionoideae</taxon>
        <taxon>50 kb inversion clade</taxon>
        <taxon>NPAAA clade</taxon>
        <taxon>indigoferoid/millettioid clade</taxon>
        <taxon>Phaseoleae</taxon>
        <taxon>Vigna</taxon>
    </lineage>
</organism>
<gene>
    <name evidence="1" type="ORF">HKW66_Vig0128210</name>
</gene>
<name>A0A8T0K364_PHAAN</name>
<protein>
    <submittedName>
        <fullName evidence="1">Uncharacterized protein</fullName>
    </submittedName>
</protein>
<evidence type="ECO:0000313" key="2">
    <source>
        <dbReference type="Proteomes" id="UP000743370"/>
    </source>
</evidence>
<reference evidence="1 2" key="1">
    <citation type="submission" date="2020-05" db="EMBL/GenBank/DDBJ databases">
        <title>Vigna angularis (adzuki bean) Var. LongXiaoDou No. 4 denovo assembly.</title>
        <authorList>
            <person name="Xiang H."/>
        </authorList>
    </citation>
    <scope>NUCLEOTIDE SEQUENCE [LARGE SCALE GENOMIC DNA]</scope>
    <source>
        <tissue evidence="1">Leaf</tissue>
    </source>
</reference>
<dbReference type="EMBL" id="JABFOF010000007">
    <property type="protein sequence ID" value="KAG2391418.1"/>
    <property type="molecule type" value="Genomic_DNA"/>
</dbReference>
<dbReference type="AlphaFoldDB" id="A0A8T0K364"/>
<accession>A0A8T0K364</accession>
<comment type="caution">
    <text evidence="1">The sequence shown here is derived from an EMBL/GenBank/DDBJ whole genome shotgun (WGS) entry which is preliminary data.</text>
</comment>
<evidence type="ECO:0000313" key="1">
    <source>
        <dbReference type="EMBL" id="KAG2391418.1"/>
    </source>
</evidence>
<sequence length="107" mass="12014">MDMRHPLSLQRILISVDRSRDPLKGIDGDADSAHVAAVGVEGLGRDRTYRWRAGKCRLRGLWFVFIARGAAVRLRRTWSCGSSLSHVELRFIFSALGAAVRLLLLRI</sequence>
<proteinExistence type="predicted"/>
<dbReference type="Proteomes" id="UP000743370">
    <property type="component" value="Unassembled WGS sequence"/>
</dbReference>